<dbReference type="Pfam" id="PF12779">
    <property type="entry name" value="WXXGXW"/>
    <property type="match status" value="1"/>
</dbReference>
<comment type="caution">
    <text evidence="2">The sequence shown here is derived from an EMBL/GenBank/DDBJ whole genome shotgun (WGS) entry which is preliminary data.</text>
</comment>
<keyword evidence="3" id="KW-1185">Reference proteome</keyword>
<reference evidence="2 3" key="1">
    <citation type="submission" date="2020-08" db="EMBL/GenBank/DDBJ databases">
        <title>Genomic Encyclopedia of Type Strains, Phase IV (KMG-IV): sequencing the most valuable type-strain genomes for metagenomic binning, comparative biology and taxonomic classification.</title>
        <authorList>
            <person name="Goeker M."/>
        </authorList>
    </citation>
    <scope>NUCLEOTIDE SEQUENCE [LARGE SCALE GENOMIC DNA]</scope>
    <source>
        <strain evidence="2 3">DSM 103733</strain>
    </source>
</reference>
<keyword evidence="1" id="KW-0732">Signal</keyword>
<evidence type="ECO:0000313" key="3">
    <source>
        <dbReference type="Proteomes" id="UP000538666"/>
    </source>
</evidence>
<dbReference type="RefSeq" id="WP_156185754.1">
    <property type="nucleotide sequence ID" value="NZ_JACHEK010000001.1"/>
</dbReference>
<evidence type="ECO:0000313" key="2">
    <source>
        <dbReference type="EMBL" id="MBB6142558.1"/>
    </source>
</evidence>
<accession>A0A841JVU0</accession>
<feature type="chain" id="PRO_5032866863" evidence="1">
    <location>
        <begin position="29"/>
        <end position="98"/>
    </location>
</feature>
<dbReference type="EMBL" id="JACHEK010000001">
    <property type="protein sequence ID" value="MBB6142558.1"/>
    <property type="molecule type" value="Genomic_DNA"/>
</dbReference>
<gene>
    <name evidence="2" type="ORF">HNQ77_000496</name>
</gene>
<sequence length="98" mass="10741">MKGILRTLALAGTVAAAGAAAQAQVAFAVRVAPPVAPVLYANYVPACPGVGYAWTPGYYAGAAWVPGRWIHHDEYFVAHRDYRFDRDHGYRGWDHGRR</sequence>
<evidence type="ECO:0000256" key="1">
    <source>
        <dbReference type="SAM" id="SignalP"/>
    </source>
</evidence>
<dbReference type="InterPro" id="IPR024447">
    <property type="entry name" value="YXWGXW_rpt"/>
</dbReference>
<protein>
    <submittedName>
        <fullName evidence="2">Xanthine/CO dehydrogenase XdhC/CoxF family maturation factor</fullName>
    </submittedName>
</protein>
<feature type="signal peptide" evidence="1">
    <location>
        <begin position="1"/>
        <end position="28"/>
    </location>
</feature>
<proteinExistence type="predicted"/>
<dbReference type="Proteomes" id="UP000538666">
    <property type="component" value="Unassembled WGS sequence"/>
</dbReference>
<dbReference type="OrthoDB" id="121499at2"/>
<organism evidence="2 3">
    <name type="scientific">Silvibacterium bohemicum</name>
    <dbReference type="NCBI Taxonomy" id="1577686"/>
    <lineage>
        <taxon>Bacteria</taxon>
        <taxon>Pseudomonadati</taxon>
        <taxon>Acidobacteriota</taxon>
        <taxon>Terriglobia</taxon>
        <taxon>Terriglobales</taxon>
        <taxon>Acidobacteriaceae</taxon>
        <taxon>Silvibacterium</taxon>
    </lineage>
</organism>
<name>A0A841JVU0_9BACT</name>
<dbReference type="AlphaFoldDB" id="A0A841JVU0"/>